<dbReference type="PANTHER" id="PTHR42663">
    <property type="entry name" value="HYDROLASE C777.06C-RELATED-RELATED"/>
    <property type="match status" value="1"/>
</dbReference>
<dbReference type="SUPFAM" id="SSF56281">
    <property type="entry name" value="Metallo-hydrolase/oxidoreductase"/>
    <property type="match status" value="1"/>
</dbReference>
<dbReference type="Pfam" id="PF12706">
    <property type="entry name" value="Lactamase_B_2"/>
    <property type="match status" value="1"/>
</dbReference>
<keyword evidence="3" id="KW-1185">Reference proteome</keyword>
<organism evidence="2 3">
    <name type="scientific">Anaerocolumna sedimenticola</name>
    <dbReference type="NCBI Taxonomy" id="2696063"/>
    <lineage>
        <taxon>Bacteria</taxon>
        <taxon>Bacillati</taxon>
        <taxon>Bacillota</taxon>
        <taxon>Clostridia</taxon>
        <taxon>Lachnospirales</taxon>
        <taxon>Lachnospiraceae</taxon>
        <taxon>Anaerocolumna</taxon>
    </lineage>
</organism>
<evidence type="ECO:0000259" key="1">
    <source>
        <dbReference type="Pfam" id="PF12706"/>
    </source>
</evidence>
<evidence type="ECO:0000313" key="3">
    <source>
        <dbReference type="Proteomes" id="UP000464314"/>
    </source>
</evidence>
<dbReference type="RefSeq" id="WP_161837290.1">
    <property type="nucleotide sequence ID" value="NZ_CP048000.1"/>
</dbReference>
<name>A0A6P1TH25_9FIRM</name>
<accession>A0A6P1TH25</accession>
<dbReference type="KEGG" id="anr:Ana3638_06455"/>
<dbReference type="InterPro" id="IPR001279">
    <property type="entry name" value="Metallo-B-lactamas"/>
</dbReference>
<evidence type="ECO:0000313" key="2">
    <source>
        <dbReference type="EMBL" id="QHQ60454.1"/>
    </source>
</evidence>
<dbReference type="EMBL" id="CP048000">
    <property type="protein sequence ID" value="QHQ60454.1"/>
    <property type="molecule type" value="Genomic_DNA"/>
</dbReference>
<dbReference type="InterPro" id="IPR036866">
    <property type="entry name" value="RibonucZ/Hydroxyglut_hydro"/>
</dbReference>
<dbReference type="PANTHER" id="PTHR42663:SF6">
    <property type="entry name" value="HYDROLASE C777.06C-RELATED"/>
    <property type="match status" value="1"/>
</dbReference>
<feature type="domain" description="Metallo-beta-lactamase" evidence="1">
    <location>
        <begin position="63"/>
        <end position="221"/>
    </location>
</feature>
<dbReference type="AlphaFoldDB" id="A0A6P1TH25"/>
<reference evidence="2 3" key="1">
    <citation type="submission" date="2020-01" db="EMBL/GenBank/DDBJ databases">
        <title>Genome analysis of Anaerocolumna sp. CBA3638.</title>
        <authorList>
            <person name="Kim J."/>
            <person name="Roh S.W."/>
        </authorList>
    </citation>
    <scope>NUCLEOTIDE SEQUENCE [LARGE SCALE GENOMIC DNA]</scope>
    <source>
        <strain evidence="2 3">CBA3638</strain>
    </source>
</reference>
<sequence>MKLTYYGTAAGEGWPGLFCNCSLCKAARELKGKNIRTRSQALVNNDLLIDLPPDTNMHSLVHGLNLETVDHLLITHSHSDHFNPPDLELLREPFAHNRPNTFHIYGNGKVKERIWNEVPDVSQVESKFCFHNAKPFQTISIKDYTVVPLLALHDRREECLFYQIRQNSKTILYAHDTGNFPEPTIEYLKANKVHFDLVSLDCTTQSEEDGKNHMGLMDAAREKRRLIDLGLGDISTKWIVNHFSHNGLWLYEKMAEEADKFGFLVSYDGMVVEF</sequence>
<dbReference type="Gene3D" id="3.60.15.10">
    <property type="entry name" value="Ribonuclease Z/Hydroxyacylglutathione hydrolase-like"/>
    <property type="match status" value="1"/>
</dbReference>
<dbReference type="Proteomes" id="UP000464314">
    <property type="component" value="Chromosome"/>
</dbReference>
<protein>
    <recommendedName>
        <fullName evidence="1">Metallo-beta-lactamase domain-containing protein</fullName>
    </recommendedName>
</protein>
<gene>
    <name evidence="2" type="ORF">Ana3638_06455</name>
</gene>
<proteinExistence type="predicted"/>